<dbReference type="InterPro" id="IPR029039">
    <property type="entry name" value="Flavoprotein-like_sf"/>
</dbReference>
<evidence type="ECO:0000313" key="3">
    <source>
        <dbReference type="Proteomes" id="UP000430120"/>
    </source>
</evidence>
<dbReference type="PANTHER" id="PTHR30543:SF21">
    <property type="entry name" value="NAD(P)H-DEPENDENT FMN REDUCTASE LOT6"/>
    <property type="match status" value="1"/>
</dbReference>
<dbReference type="SUPFAM" id="SSF52218">
    <property type="entry name" value="Flavoproteins"/>
    <property type="match status" value="1"/>
</dbReference>
<dbReference type="OrthoDB" id="9812295at2"/>
<feature type="domain" description="NADPH-dependent FMN reductase-like" evidence="1">
    <location>
        <begin position="6"/>
        <end position="147"/>
    </location>
</feature>
<evidence type="ECO:0000259" key="1">
    <source>
        <dbReference type="Pfam" id="PF03358"/>
    </source>
</evidence>
<protein>
    <submittedName>
        <fullName evidence="2">NAD(P)H-dependent oxidoreductase</fullName>
    </submittedName>
</protein>
<dbReference type="GO" id="GO:0005829">
    <property type="term" value="C:cytosol"/>
    <property type="evidence" value="ECO:0007669"/>
    <property type="project" value="TreeGrafter"/>
</dbReference>
<organism evidence="2 3">
    <name type="scientific">Ideonella dechloratans</name>
    <dbReference type="NCBI Taxonomy" id="36863"/>
    <lineage>
        <taxon>Bacteria</taxon>
        <taxon>Pseudomonadati</taxon>
        <taxon>Pseudomonadota</taxon>
        <taxon>Betaproteobacteria</taxon>
        <taxon>Burkholderiales</taxon>
        <taxon>Sphaerotilaceae</taxon>
        <taxon>Ideonella</taxon>
    </lineage>
</organism>
<sequence>MTASLRFLGIAGSLRRASTNRGLLRAAQAALPEGVSMEIADLTDIPFYNADITEKPASVQRVLAQIGQADALVLACTEYNYSLAPALKNILDWASREPNNALLAGKPVALMGAGGGMGSSRSQYHMRQVCVFLDLHPLNKPEVFANAFAGAFDGEGNLLDEKLRGLVAQQMAALRAALPQG</sequence>
<name>A0A643FCN1_IDEDE</name>
<reference evidence="2 3" key="1">
    <citation type="submission" date="2019-09" db="EMBL/GenBank/DDBJ databases">
        <title>Draft genome sequences of 48 bacterial type strains from the CCUG.</title>
        <authorList>
            <person name="Tunovic T."/>
            <person name="Pineiro-Iglesias B."/>
            <person name="Unosson C."/>
            <person name="Inganas E."/>
            <person name="Ohlen M."/>
            <person name="Cardew S."/>
            <person name="Jensie-Markopoulos S."/>
            <person name="Salva-Serra F."/>
            <person name="Jaen-Luchoro D."/>
            <person name="Karlsson R."/>
            <person name="Svensson-Stadler L."/>
            <person name="Chun J."/>
            <person name="Moore E."/>
        </authorList>
    </citation>
    <scope>NUCLEOTIDE SEQUENCE [LARGE SCALE GENOMIC DNA]</scope>
    <source>
        <strain evidence="2 3">CCUG 30977</strain>
    </source>
</reference>
<evidence type="ECO:0000313" key="2">
    <source>
        <dbReference type="EMBL" id="KAB0583066.1"/>
    </source>
</evidence>
<dbReference type="AlphaFoldDB" id="A0A643FCN1"/>
<dbReference type="Proteomes" id="UP000430120">
    <property type="component" value="Unassembled WGS sequence"/>
</dbReference>
<dbReference type="Pfam" id="PF03358">
    <property type="entry name" value="FMN_red"/>
    <property type="match status" value="1"/>
</dbReference>
<dbReference type="InterPro" id="IPR005025">
    <property type="entry name" value="FMN_Rdtase-like_dom"/>
</dbReference>
<gene>
    <name evidence="2" type="ORF">F7Q92_09330</name>
</gene>
<comment type="caution">
    <text evidence="2">The sequence shown here is derived from an EMBL/GenBank/DDBJ whole genome shotgun (WGS) entry which is preliminary data.</text>
</comment>
<dbReference type="InterPro" id="IPR050712">
    <property type="entry name" value="NAD(P)H-dep_reductase"/>
</dbReference>
<dbReference type="GO" id="GO:0010181">
    <property type="term" value="F:FMN binding"/>
    <property type="evidence" value="ECO:0007669"/>
    <property type="project" value="TreeGrafter"/>
</dbReference>
<dbReference type="GO" id="GO:0016491">
    <property type="term" value="F:oxidoreductase activity"/>
    <property type="evidence" value="ECO:0007669"/>
    <property type="project" value="InterPro"/>
</dbReference>
<accession>A0A643FCN1</accession>
<dbReference type="RefSeq" id="WP_151123880.1">
    <property type="nucleotide sequence ID" value="NZ_CP088081.1"/>
</dbReference>
<keyword evidence="3" id="KW-1185">Reference proteome</keyword>
<dbReference type="Gene3D" id="3.40.50.360">
    <property type="match status" value="1"/>
</dbReference>
<dbReference type="PANTHER" id="PTHR30543">
    <property type="entry name" value="CHROMATE REDUCTASE"/>
    <property type="match status" value="1"/>
</dbReference>
<dbReference type="EMBL" id="VZPB01000018">
    <property type="protein sequence ID" value="KAB0583066.1"/>
    <property type="molecule type" value="Genomic_DNA"/>
</dbReference>
<proteinExistence type="predicted"/>